<dbReference type="InterPro" id="IPR000629">
    <property type="entry name" value="RNA-helicase_DEAD-box_CS"/>
</dbReference>
<dbReference type="PROSITE" id="PS51194">
    <property type="entry name" value="HELICASE_CTER"/>
    <property type="match status" value="1"/>
</dbReference>
<dbReference type="InterPro" id="IPR014001">
    <property type="entry name" value="Helicase_ATP-bd"/>
</dbReference>
<dbReference type="SUPFAM" id="SSF52540">
    <property type="entry name" value="P-loop containing nucleoside triphosphate hydrolases"/>
    <property type="match status" value="1"/>
</dbReference>
<dbReference type="InterPro" id="IPR044742">
    <property type="entry name" value="DEAD/DEAH_RhlB"/>
</dbReference>
<protein>
    <submittedName>
        <fullName evidence="12">DEAD/DEAH box helicase</fullName>
    </submittedName>
</protein>
<keyword evidence="4 7" id="KW-0067">ATP-binding</keyword>
<evidence type="ECO:0000313" key="12">
    <source>
        <dbReference type="EMBL" id="MCO6415568.1"/>
    </source>
</evidence>
<dbReference type="Pfam" id="PF00270">
    <property type="entry name" value="DEAD"/>
    <property type="match status" value="1"/>
</dbReference>
<keyword evidence="1 7" id="KW-0547">Nucleotide-binding</keyword>
<dbReference type="EMBL" id="JAFIRR010000029">
    <property type="protein sequence ID" value="MCO6415568.1"/>
    <property type="molecule type" value="Genomic_DNA"/>
</dbReference>
<comment type="caution">
    <text evidence="12">The sequence shown here is derived from an EMBL/GenBank/DDBJ whole genome shotgun (WGS) entry which is preliminary data.</text>
</comment>
<feature type="domain" description="Helicase C-terminal" evidence="10">
    <location>
        <begin position="404"/>
        <end position="548"/>
    </location>
</feature>
<keyword evidence="2 7" id="KW-0378">Hydrolase</keyword>
<dbReference type="InterPro" id="IPR014014">
    <property type="entry name" value="RNA_helicase_DEAD_Q_motif"/>
</dbReference>
<dbReference type="InterPro" id="IPR050079">
    <property type="entry name" value="DEAD_box_RNA_helicase"/>
</dbReference>
<evidence type="ECO:0000256" key="1">
    <source>
        <dbReference type="ARBA" id="ARBA00022741"/>
    </source>
</evidence>
<feature type="region of interest" description="Disordered" evidence="8">
    <location>
        <begin position="554"/>
        <end position="711"/>
    </location>
</feature>
<dbReference type="PANTHER" id="PTHR47959:SF13">
    <property type="entry name" value="ATP-DEPENDENT RNA HELICASE RHLE"/>
    <property type="match status" value="1"/>
</dbReference>
<dbReference type="SMART" id="SM00490">
    <property type="entry name" value="HELICc"/>
    <property type="match status" value="1"/>
</dbReference>
<dbReference type="Gene3D" id="3.40.50.300">
    <property type="entry name" value="P-loop containing nucleotide triphosphate hydrolases"/>
    <property type="match status" value="2"/>
</dbReference>
<accession>A0ABT1D0Y2</accession>
<feature type="compositionally biased region" description="Basic and acidic residues" evidence="8">
    <location>
        <begin position="159"/>
        <end position="170"/>
    </location>
</feature>
<keyword evidence="3 7" id="KW-0347">Helicase</keyword>
<name>A0ABT1D0Y2_9PROT</name>
<evidence type="ECO:0000259" key="10">
    <source>
        <dbReference type="PROSITE" id="PS51194"/>
    </source>
</evidence>
<feature type="compositionally biased region" description="Low complexity" evidence="8">
    <location>
        <begin position="26"/>
        <end position="68"/>
    </location>
</feature>
<dbReference type="Pfam" id="PF00271">
    <property type="entry name" value="Helicase_C"/>
    <property type="match status" value="1"/>
</dbReference>
<dbReference type="PROSITE" id="PS51195">
    <property type="entry name" value="Q_MOTIF"/>
    <property type="match status" value="1"/>
</dbReference>
<sequence>MTDTPERPASAAAEAEATEAEAKIVPAETETAPEAAAPESTAIEATAAAAPESYAVPLAAAEPAAPAEAEAEDGESADDDDDDDDSDDESDEDESDDDDDDESDDDDDDDSDDESDEDESDDDDDDESDDDDDDDSDDESDEDESDDDDESDAADDDTAEKSGKEAEEAAPRVTFADLGLSAPILKAVAEAGYVTPTPIQEAAIPVVLMGRDVLGTAQTGTGKTAGFTLPMMDILASGRAKARMPRSLILEPTRELALQVAEQFEKYGKYLKLNHALLIGGESMNEQRDVLEKGVDVLIATPGRLLDLFDRGRILLADCRILVIDEADRMLDMGFIPDVERIVSMLPGMRQTLFFSATMAPEIKKLADAFLQNPKEISVSPPASVATTIVAGLLWCRELDKREALRRLIRREQVQNALIFCNRKVDVDILYKSLKRHGFAVGALHGDMDQPSRFATLNKFKAGELQLLVCSDVAARGIDIGGLSHVFNFDVPFRDEDYVHRIGRTGRAGREGHAFTIATADDARNVAAIEKLTGKPIPRIEIEGLDPVSNEEIAEAAARPPRGRGGRGRDAGRGRGGREASRDRGGRERDRSRPERGERDRDRDRARPERAADRPERAADRPERGARPERGDRRERDRVAAPREEMERDARPPRERDHRREDRRDDRRRDRDRDDLGPSVRGFGDAVPAFMLIPIPRPKRDSAPETDAEAA</sequence>
<dbReference type="GO" id="GO:0004386">
    <property type="term" value="F:helicase activity"/>
    <property type="evidence" value="ECO:0007669"/>
    <property type="project" value="UniProtKB-KW"/>
</dbReference>
<dbReference type="CDD" id="cd18787">
    <property type="entry name" value="SF2_C_DEAD"/>
    <property type="match status" value="1"/>
</dbReference>
<reference evidence="12 13" key="1">
    <citation type="submission" date="2021-12" db="EMBL/GenBank/DDBJ databases">
        <title>Siccirubricoccus leaddurans sp. nov., a high concentration Zn2+ tolerance bacterium.</title>
        <authorList>
            <person name="Cao Y."/>
        </authorList>
    </citation>
    <scope>NUCLEOTIDE SEQUENCE [LARGE SCALE GENOMIC DNA]</scope>
    <source>
        <strain evidence="12 13">KC 17139</strain>
    </source>
</reference>
<evidence type="ECO:0000256" key="8">
    <source>
        <dbReference type="SAM" id="MobiDB-lite"/>
    </source>
</evidence>
<dbReference type="SMART" id="SM00487">
    <property type="entry name" value="DEXDc"/>
    <property type="match status" value="1"/>
</dbReference>
<dbReference type="CDD" id="cd00268">
    <property type="entry name" value="DEADc"/>
    <property type="match status" value="1"/>
</dbReference>
<feature type="compositionally biased region" description="Basic and acidic residues" evidence="8">
    <location>
        <begin position="567"/>
        <end position="676"/>
    </location>
</feature>
<evidence type="ECO:0000259" key="9">
    <source>
        <dbReference type="PROSITE" id="PS51192"/>
    </source>
</evidence>
<comment type="similarity">
    <text evidence="5 7">Belongs to the DEAD box helicase family.</text>
</comment>
<evidence type="ECO:0000313" key="13">
    <source>
        <dbReference type="Proteomes" id="UP001523392"/>
    </source>
</evidence>
<evidence type="ECO:0000256" key="7">
    <source>
        <dbReference type="RuleBase" id="RU000492"/>
    </source>
</evidence>
<gene>
    <name evidence="12" type="ORF">JYK14_05170</name>
</gene>
<dbReference type="PROSITE" id="PS00039">
    <property type="entry name" value="DEAD_ATP_HELICASE"/>
    <property type="match status" value="1"/>
</dbReference>
<feature type="compositionally biased region" description="Acidic residues" evidence="8">
    <location>
        <begin position="69"/>
        <end position="158"/>
    </location>
</feature>
<dbReference type="InterPro" id="IPR001650">
    <property type="entry name" value="Helicase_C-like"/>
</dbReference>
<evidence type="ECO:0000259" key="11">
    <source>
        <dbReference type="PROSITE" id="PS51195"/>
    </source>
</evidence>
<evidence type="ECO:0000256" key="3">
    <source>
        <dbReference type="ARBA" id="ARBA00022806"/>
    </source>
</evidence>
<feature type="short sequence motif" description="Q motif" evidence="6">
    <location>
        <begin position="173"/>
        <end position="201"/>
    </location>
</feature>
<dbReference type="PANTHER" id="PTHR47959">
    <property type="entry name" value="ATP-DEPENDENT RNA HELICASE RHLE-RELATED"/>
    <property type="match status" value="1"/>
</dbReference>
<feature type="domain" description="DEAD-box RNA helicase Q" evidence="11">
    <location>
        <begin position="173"/>
        <end position="201"/>
    </location>
</feature>
<dbReference type="InterPro" id="IPR011545">
    <property type="entry name" value="DEAD/DEAH_box_helicase_dom"/>
</dbReference>
<proteinExistence type="inferred from homology"/>
<organism evidence="12 13">
    <name type="scientific">Siccirubricoccus soli</name>
    <dbReference type="NCBI Taxonomy" id="2899147"/>
    <lineage>
        <taxon>Bacteria</taxon>
        <taxon>Pseudomonadati</taxon>
        <taxon>Pseudomonadota</taxon>
        <taxon>Alphaproteobacteria</taxon>
        <taxon>Acetobacterales</taxon>
        <taxon>Roseomonadaceae</taxon>
        <taxon>Siccirubricoccus</taxon>
    </lineage>
</organism>
<dbReference type="InterPro" id="IPR027417">
    <property type="entry name" value="P-loop_NTPase"/>
</dbReference>
<keyword evidence="13" id="KW-1185">Reference proteome</keyword>
<evidence type="ECO:0000256" key="6">
    <source>
        <dbReference type="PROSITE-ProRule" id="PRU00552"/>
    </source>
</evidence>
<evidence type="ECO:0000256" key="4">
    <source>
        <dbReference type="ARBA" id="ARBA00022840"/>
    </source>
</evidence>
<feature type="domain" description="Helicase ATP-binding" evidence="9">
    <location>
        <begin position="204"/>
        <end position="377"/>
    </location>
</feature>
<evidence type="ECO:0000256" key="2">
    <source>
        <dbReference type="ARBA" id="ARBA00022801"/>
    </source>
</evidence>
<dbReference type="PROSITE" id="PS51192">
    <property type="entry name" value="HELICASE_ATP_BIND_1"/>
    <property type="match status" value="1"/>
</dbReference>
<dbReference type="Proteomes" id="UP001523392">
    <property type="component" value="Unassembled WGS sequence"/>
</dbReference>
<feature type="region of interest" description="Disordered" evidence="8">
    <location>
        <begin position="1"/>
        <end position="170"/>
    </location>
</feature>
<evidence type="ECO:0000256" key="5">
    <source>
        <dbReference type="ARBA" id="ARBA00038437"/>
    </source>
</evidence>